<dbReference type="OrthoDB" id="274786at2759"/>
<accession>A0A0S4J3L6</accession>
<evidence type="ECO:0000313" key="2">
    <source>
        <dbReference type="Proteomes" id="UP000051952"/>
    </source>
</evidence>
<protein>
    <submittedName>
        <fullName evidence="1">Uncharacterized protein</fullName>
    </submittedName>
</protein>
<sequence length="205" mass="23716">MLRRTPLFGAIFHNAPTVYPFRKPFHDTPHDQDRTRHDVIHRGHNSVNEWPAWMDHGADGTGHGIGLNRTHPLSRLRGNYKRGPSHVPRVFDMMIHGVWHKSGAKLYYKGGKPPNPSVHPYLTGEPCPVYGWKVTDPSVIRQFNVPHVEKEKMRYRPYVALQERKILGDVFMKGDSAKSGKSITLKKPRSEHAQKPLMMRLFFWQ</sequence>
<evidence type="ECO:0000313" key="1">
    <source>
        <dbReference type="EMBL" id="CUG86008.1"/>
    </source>
</evidence>
<name>A0A0S4J3L6_BODSA</name>
<dbReference type="VEuPathDB" id="TriTrypDB:BSAL_06380"/>
<proteinExistence type="predicted"/>
<gene>
    <name evidence="1" type="ORF">BSAL_06380</name>
</gene>
<dbReference type="AlphaFoldDB" id="A0A0S4J3L6"/>
<organism evidence="1 2">
    <name type="scientific">Bodo saltans</name>
    <name type="common">Flagellated protozoan</name>
    <dbReference type="NCBI Taxonomy" id="75058"/>
    <lineage>
        <taxon>Eukaryota</taxon>
        <taxon>Discoba</taxon>
        <taxon>Euglenozoa</taxon>
        <taxon>Kinetoplastea</taxon>
        <taxon>Metakinetoplastina</taxon>
        <taxon>Eubodonida</taxon>
        <taxon>Bodonidae</taxon>
        <taxon>Bodo</taxon>
    </lineage>
</organism>
<dbReference type="Proteomes" id="UP000051952">
    <property type="component" value="Unassembled WGS sequence"/>
</dbReference>
<dbReference type="OMA" id="VWHKSGN"/>
<dbReference type="EMBL" id="CYKH01001226">
    <property type="protein sequence ID" value="CUG86008.1"/>
    <property type="molecule type" value="Genomic_DNA"/>
</dbReference>
<reference evidence="2" key="1">
    <citation type="submission" date="2015-09" db="EMBL/GenBank/DDBJ databases">
        <authorList>
            <consortium name="Pathogen Informatics"/>
        </authorList>
    </citation>
    <scope>NUCLEOTIDE SEQUENCE [LARGE SCALE GENOMIC DNA]</scope>
    <source>
        <strain evidence="2">Lake Konstanz</strain>
    </source>
</reference>
<keyword evidence="2" id="KW-1185">Reference proteome</keyword>